<comment type="caution">
    <text evidence="1">The sequence shown here is derived from an EMBL/GenBank/DDBJ whole genome shotgun (WGS) entry which is preliminary data.</text>
</comment>
<keyword evidence="2" id="KW-1185">Reference proteome</keyword>
<organism evidence="1 2">
    <name type="scientific">Micromonospora parva</name>
    <dbReference type="NCBI Taxonomy" id="1464048"/>
    <lineage>
        <taxon>Bacteria</taxon>
        <taxon>Bacillati</taxon>
        <taxon>Actinomycetota</taxon>
        <taxon>Actinomycetes</taxon>
        <taxon>Micromonosporales</taxon>
        <taxon>Micromonosporaceae</taxon>
        <taxon>Micromonospora</taxon>
    </lineage>
</organism>
<dbReference type="PROSITE" id="PS00092">
    <property type="entry name" value="N6_MTASE"/>
    <property type="match status" value="1"/>
</dbReference>
<reference evidence="1 2" key="1">
    <citation type="submission" date="2024-10" db="EMBL/GenBank/DDBJ databases">
        <title>The Natural Products Discovery Center: Release of the First 8490 Sequenced Strains for Exploring Actinobacteria Biosynthetic Diversity.</title>
        <authorList>
            <person name="Kalkreuter E."/>
            <person name="Kautsar S.A."/>
            <person name="Yang D."/>
            <person name="Bader C.D."/>
            <person name="Teijaro C.N."/>
            <person name="Fluegel L."/>
            <person name="Davis C.M."/>
            <person name="Simpson J.R."/>
            <person name="Lauterbach L."/>
            <person name="Steele A.D."/>
            <person name="Gui C."/>
            <person name="Meng S."/>
            <person name="Li G."/>
            <person name="Viehrig K."/>
            <person name="Ye F."/>
            <person name="Su P."/>
            <person name="Kiefer A.F."/>
            <person name="Nichols A."/>
            <person name="Cepeda A.J."/>
            <person name="Yan W."/>
            <person name="Fan B."/>
            <person name="Jiang Y."/>
            <person name="Adhikari A."/>
            <person name="Zheng C.-J."/>
            <person name="Schuster L."/>
            <person name="Cowan T.M."/>
            <person name="Smanski M.J."/>
            <person name="Chevrette M.G."/>
            <person name="De Carvalho L.P.S."/>
            <person name="Shen B."/>
        </authorList>
    </citation>
    <scope>NUCLEOTIDE SEQUENCE [LARGE SCALE GENOMIC DNA]</scope>
    <source>
        <strain evidence="1 2">NPDC000140</strain>
    </source>
</reference>
<dbReference type="RefSeq" id="WP_387218187.1">
    <property type="nucleotide sequence ID" value="NZ_JBIAZM010000002.1"/>
</dbReference>
<dbReference type="Proteomes" id="UP001602287">
    <property type="component" value="Unassembled WGS sequence"/>
</dbReference>
<dbReference type="EMBL" id="JBIAZM010000002">
    <property type="protein sequence ID" value="MFF5198916.1"/>
    <property type="molecule type" value="Genomic_DNA"/>
</dbReference>
<dbReference type="Gene3D" id="3.40.50.150">
    <property type="entry name" value="Vaccinia Virus protein VP39"/>
    <property type="match status" value="1"/>
</dbReference>
<protein>
    <recommendedName>
        <fullName evidence="3">DUF1156 domain-containing protein</fullName>
    </recommendedName>
</protein>
<sequence>MTRAGSRGPTKAQRVAKAVADAVGAGKAVQVETVDFNDPNRPKTCLEVDFPILPVNQVAAIEGNAGKPIYQMSKWWARRRSSVFRSLLLSASMKAPEDTSQAAKAVWDVYYANHQKKQAFANLKVADIFMGGGTTVVEGSRLGMQMFGNDLNPVAWFVVKTELADAKKGEVEALLADIQAEVKPQIMPFYACNGPDGERGTWTRISDGKVMGDDFDPLTLKPEERKGYKYEGPEIIYVFWSKHGPCQVTGCGHRTPVMSSPVLAVKELSVKAWPHKCPKCMTSFDIEESEARMAPDVSLVVADGETPFAPMAKNGAVICPSCGGRELVEVSRLKGNRKKVSLSLLVHPQWLQGEKSKDEEGQLYGGSFTDDAGSSARWYEARAKTVRLLEVRGKLPEEVVCPDTGITFSTSTGTVPKRSNYVCGACGAVQDILTTVKASGKSGPIAPYAIQAYSPKRNRDGVAYGGRYFLPAADHPVIAAVQREWEARKDADLADYWPRSEVPYGFMTHLNNGGIPNHGFTHWWTMFNPRQLLVNSLLLKAICTVGGNRHSWETREYVLAAFQQYLRNQNMFCFWDISRDCLAPHMSNNNYHPKATMVENSVFPELGRGNWLSCSESLIKTREWADSPWEVVSGADLSERSADLRDLVGGKNQKAYLGDVVAASAVNLNCGSATELETVLTGSQDLVITDPPFGGLLHYAELADFFYVWLRLPLKEKYPLFSPEFTPKSLEAVSNRARHPEGADEYYERLLTASWKEAHRILKPGGTLAFTFHHSEDGPWVSVLESLFDAGFYLEATWPIRSDETKGEGSKPGTFGSQKIEYDIVHVCRKRTEDPGRVSWAKMRRQVLQDVRSLQQMLEHHQKQGLPEADLQVIRRGKALEYFSRHYGKVFVDDGRSMTVLDALVGINQLLDEETGGIKEPPPVTAEPFTRQFLRLFDGVTEMPRDQMQKFLRGTGVAPSDFEARGWCSEDRKTYYVTSPLDIARAWQGRHRRGLISDYDQAAFLIGACFDNSGINVTDTLSNDNFKPHPALDALLGWFSTHGAASEIRNAASRAQTILRSWRSKHEKPFHQMTLFFEDQGEV</sequence>
<dbReference type="InterPro" id="IPR002052">
    <property type="entry name" value="DNA_methylase_N6_adenine_CS"/>
</dbReference>
<evidence type="ECO:0008006" key="3">
    <source>
        <dbReference type="Google" id="ProtNLM"/>
    </source>
</evidence>
<gene>
    <name evidence="1" type="ORF">ACFY3B_04830</name>
</gene>
<proteinExistence type="predicted"/>
<evidence type="ECO:0000313" key="1">
    <source>
        <dbReference type="EMBL" id="MFF5198916.1"/>
    </source>
</evidence>
<name>A0ABW6VMR2_9ACTN</name>
<dbReference type="InterPro" id="IPR029063">
    <property type="entry name" value="SAM-dependent_MTases_sf"/>
</dbReference>
<accession>A0ABW6VMR2</accession>
<dbReference type="SUPFAM" id="SSF53335">
    <property type="entry name" value="S-adenosyl-L-methionine-dependent methyltransferases"/>
    <property type="match status" value="2"/>
</dbReference>
<evidence type="ECO:0000313" key="2">
    <source>
        <dbReference type="Proteomes" id="UP001602287"/>
    </source>
</evidence>